<gene>
    <name evidence="2" type="ORF">GCM10012285_30380</name>
</gene>
<sequence length="102" mass="10801">MDEGGGAGAGDGLAVHDGGSFQERRNGRRKRLKAAPRAAFAECVVCARKSVGRRMSGPPPVHVHGRVRVHARHPTGRPAYPAGREQSRLTLRAAYGRPGGTP</sequence>
<evidence type="ECO:0000313" key="3">
    <source>
        <dbReference type="Proteomes" id="UP000600080"/>
    </source>
</evidence>
<dbReference type="EMBL" id="BMND01000011">
    <property type="protein sequence ID" value="GGN46099.1"/>
    <property type="molecule type" value="Genomic_DNA"/>
</dbReference>
<feature type="compositionally biased region" description="Gly residues" evidence="1">
    <location>
        <begin position="1"/>
        <end position="11"/>
    </location>
</feature>
<keyword evidence="3" id="KW-1185">Reference proteome</keyword>
<feature type="region of interest" description="Disordered" evidence="1">
    <location>
        <begin position="1"/>
        <end position="34"/>
    </location>
</feature>
<organism evidence="2 3">
    <name type="scientific">Streptomyces kronopolitis</name>
    <dbReference type="NCBI Taxonomy" id="1612435"/>
    <lineage>
        <taxon>Bacteria</taxon>
        <taxon>Bacillati</taxon>
        <taxon>Actinomycetota</taxon>
        <taxon>Actinomycetes</taxon>
        <taxon>Kitasatosporales</taxon>
        <taxon>Streptomycetaceae</taxon>
        <taxon>Streptomyces</taxon>
    </lineage>
</organism>
<feature type="region of interest" description="Disordered" evidence="1">
    <location>
        <begin position="70"/>
        <end position="102"/>
    </location>
</feature>
<dbReference type="Proteomes" id="UP000600080">
    <property type="component" value="Unassembled WGS sequence"/>
</dbReference>
<comment type="caution">
    <text evidence="2">The sequence shown here is derived from an EMBL/GenBank/DDBJ whole genome shotgun (WGS) entry which is preliminary data.</text>
</comment>
<reference evidence="3" key="1">
    <citation type="journal article" date="2019" name="Int. J. Syst. Evol. Microbiol.">
        <title>The Global Catalogue of Microorganisms (GCM) 10K type strain sequencing project: providing services to taxonomists for standard genome sequencing and annotation.</title>
        <authorList>
            <consortium name="The Broad Institute Genomics Platform"/>
            <consortium name="The Broad Institute Genome Sequencing Center for Infectious Disease"/>
            <person name="Wu L."/>
            <person name="Ma J."/>
        </authorList>
    </citation>
    <scope>NUCLEOTIDE SEQUENCE [LARGE SCALE GENOMIC DNA]</scope>
    <source>
        <strain evidence="3">CGMCC 4.7323</strain>
    </source>
</reference>
<name>A0ABQ2JIT5_9ACTN</name>
<protein>
    <submittedName>
        <fullName evidence="2">Uncharacterized protein</fullName>
    </submittedName>
</protein>
<evidence type="ECO:0000256" key="1">
    <source>
        <dbReference type="SAM" id="MobiDB-lite"/>
    </source>
</evidence>
<accession>A0ABQ2JIT5</accession>
<evidence type="ECO:0000313" key="2">
    <source>
        <dbReference type="EMBL" id="GGN46099.1"/>
    </source>
</evidence>
<proteinExistence type="predicted"/>